<dbReference type="InterPro" id="IPR020843">
    <property type="entry name" value="ER"/>
</dbReference>
<dbReference type="CDD" id="cd08249">
    <property type="entry name" value="enoyl_reductase_like"/>
    <property type="match status" value="1"/>
</dbReference>
<evidence type="ECO:0000259" key="1">
    <source>
        <dbReference type="SMART" id="SM00829"/>
    </source>
</evidence>
<dbReference type="InterPro" id="IPR011032">
    <property type="entry name" value="GroES-like_sf"/>
</dbReference>
<proteinExistence type="predicted"/>
<dbReference type="InterPro" id="IPR013149">
    <property type="entry name" value="ADH-like_C"/>
</dbReference>
<dbReference type="STRING" id="5364.A0A5C3MSH6"/>
<dbReference type="Pfam" id="PF08240">
    <property type="entry name" value="ADH_N"/>
    <property type="match status" value="1"/>
</dbReference>
<dbReference type="InterPro" id="IPR036291">
    <property type="entry name" value="NAD(P)-bd_dom_sf"/>
</dbReference>
<organism evidence="2 3">
    <name type="scientific">Heliocybe sulcata</name>
    <dbReference type="NCBI Taxonomy" id="5364"/>
    <lineage>
        <taxon>Eukaryota</taxon>
        <taxon>Fungi</taxon>
        <taxon>Dikarya</taxon>
        <taxon>Basidiomycota</taxon>
        <taxon>Agaricomycotina</taxon>
        <taxon>Agaricomycetes</taxon>
        <taxon>Gloeophyllales</taxon>
        <taxon>Gloeophyllaceae</taxon>
        <taxon>Heliocybe</taxon>
    </lineage>
</organism>
<evidence type="ECO:0000313" key="2">
    <source>
        <dbReference type="EMBL" id="TFK47715.1"/>
    </source>
</evidence>
<gene>
    <name evidence="2" type="ORF">OE88DRAFT_1665299</name>
</gene>
<dbReference type="InterPro" id="IPR013154">
    <property type="entry name" value="ADH-like_N"/>
</dbReference>
<reference evidence="2 3" key="1">
    <citation type="journal article" date="2019" name="Nat. Ecol. Evol.">
        <title>Megaphylogeny resolves global patterns of mushroom evolution.</title>
        <authorList>
            <person name="Varga T."/>
            <person name="Krizsan K."/>
            <person name="Foldi C."/>
            <person name="Dima B."/>
            <person name="Sanchez-Garcia M."/>
            <person name="Sanchez-Ramirez S."/>
            <person name="Szollosi G.J."/>
            <person name="Szarkandi J.G."/>
            <person name="Papp V."/>
            <person name="Albert L."/>
            <person name="Andreopoulos W."/>
            <person name="Angelini C."/>
            <person name="Antonin V."/>
            <person name="Barry K.W."/>
            <person name="Bougher N.L."/>
            <person name="Buchanan P."/>
            <person name="Buyck B."/>
            <person name="Bense V."/>
            <person name="Catcheside P."/>
            <person name="Chovatia M."/>
            <person name="Cooper J."/>
            <person name="Damon W."/>
            <person name="Desjardin D."/>
            <person name="Finy P."/>
            <person name="Geml J."/>
            <person name="Haridas S."/>
            <person name="Hughes K."/>
            <person name="Justo A."/>
            <person name="Karasinski D."/>
            <person name="Kautmanova I."/>
            <person name="Kiss B."/>
            <person name="Kocsube S."/>
            <person name="Kotiranta H."/>
            <person name="LaButti K.M."/>
            <person name="Lechner B.E."/>
            <person name="Liimatainen K."/>
            <person name="Lipzen A."/>
            <person name="Lukacs Z."/>
            <person name="Mihaltcheva S."/>
            <person name="Morgado L.N."/>
            <person name="Niskanen T."/>
            <person name="Noordeloos M.E."/>
            <person name="Ohm R.A."/>
            <person name="Ortiz-Santana B."/>
            <person name="Ovrebo C."/>
            <person name="Racz N."/>
            <person name="Riley R."/>
            <person name="Savchenko A."/>
            <person name="Shiryaev A."/>
            <person name="Soop K."/>
            <person name="Spirin V."/>
            <person name="Szebenyi C."/>
            <person name="Tomsovsky M."/>
            <person name="Tulloss R.E."/>
            <person name="Uehling J."/>
            <person name="Grigoriev I.V."/>
            <person name="Vagvolgyi C."/>
            <person name="Papp T."/>
            <person name="Martin F.M."/>
            <person name="Miettinen O."/>
            <person name="Hibbett D.S."/>
            <person name="Nagy L.G."/>
        </authorList>
    </citation>
    <scope>NUCLEOTIDE SEQUENCE [LARGE SCALE GENOMIC DNA]</scope>
    <source>
        <strain evidence="2 3">OMC1185</strain>
    </source>
</reference>
<dbReference type="SMART" id="SM00829">
    <property type="entry name" value="PKS_ER"/>
    <property type="match status" value="1"/>
</dbReference>
<keyword evidence="3" id="KW-1185">Reference proteome</keyword>
<feature type="domain" description="Enoyl reductase (ER)" evidence="1">
    <location>
        <begin position="14"/>
        <end position="342"/>
    </location>
</feature>
<dbReference type="PANTHER" id="PTHR45348:SF2">
    <property type="entry name" value="ZINC-TYPE ALCOHOL DEHYDROGENASE-LIKE PROTEIN C2E1P3.01"/>
    <property type="match status" value="1"/>
</dbReference>
<accession>A0A5C3MSH6</accession>
<dbReference type="SUPFAM" id="SSF50129">
    <property type="entry name" value="GroES-like"/>
    <property type="match status" value="1"/>
</dbReference>
<evidence type="ECO:0000313" key="3">
    <source>
        <dbReference type="Proteomes" id="UP000305948"/>
    </source>
</evidence>
<dbReference type="EMBL" id="ML213522">
    <property type="protein sequence ID" value="TFK47715.1"/>
    <property type="molecule type" value="Genomic_DNA"/>
</dbReference>
<dbReference type="Gene3D" id="3.90.180.10">
    <property type="entry name" value="Medium-chain alcohol dehydrogenases, catalytic domain"/>
    <property type="match status" value="1"/>
</dbReference>
<dbReference type="PANTHER" id="PTHR45348">
    <property type="entry name" value="HYPOTHETICAL OXIDOREDUCTASE (EUROFUNG)"/>
    <property type="match status" value="1"/>
</dbReference>
<dbReference type="OrthoDB" id="3233595at2759"/>
<dbReference type="AlphaFoldDB" id="A0A5C3MSH6"/>
<dbReference type="Pfam" id="PF00107">
    <property type="entry name" value="ADH_zinc_N"/>
    <property type="match status" value="1"/>
</dbReference>
<name>A0A5C3MSH6_9AGAM</name>
<dbReference type="Proteomes" id="UP000305948">
    <property type="component" value="Unassembled WGS sequence"/>
</dbReference>
<dbReference type="Gene3D" id="3.40.50.720">
    <property type="entry name" value="NAD(P)-binding Rossmann-like Domain"/>
    <property type="match status" value="1"/>
</dbReference>
<sequence>MTQQKALFLKEKQGAWEVSATSIPEPGAGDLLVKIEATALNPVDWKIQKYDWLVEEYPAIVGTDAAGEVAAVGDSVAGFKVGDKVFHQGWFSNNKATFQQYTTVPAEIAAKLPSNISLDEAASIPLGLATAALGLYSTLDKGGQRGAGLTPPWEDAGRDKYAGKPILLFGGATSVGQYVIQLAKLSGFSPIIATASAKHTSFLNSLGADHVIDRNKPLSELTELVSLTKSPLEVVYDAVSFPETQQTGYDVLAPGGTLVIVHVEQINKDSSANKTVTQVFGTVHGSAERATGVSLYSKLTSLVEKGEIKPNRVEVLPNGLAGIPDGLKRMEEDKISGVKLIARPQETSLLSQ</sequence>
<dbReference type="GO" id="GO:0016651">
    <property type="term" value="F:oxidoreductase activity, acting on NAD(P)H"/>
    <property type="evidence" value="ECO:0007669"/>
    <property type="project" value="InterPro"/>
</dbReference>
<protein>
    <submittedName>
        <fullName evidence="2">GroES-like protein</fullName>
    </submittedName>
</protein>
<dbReference type="InterPro" id="IPR047122">
    <property type="entry name" value="Trans-enoyl_RdTase-like"/>
</dbReference>
<dbReference type="SUPFAM" id="SSF51735">
    <property type="entry name" value="NAD(P)-binding Rossmann-fold domains"/>
    <property type="match status" value="1"/>
</dbReference>